<dbReference type="AlphaFoldDB" id="A0A926Y2K5"/>
<organism evidence="2 3">
    <name type="scientific">Spirosoma profusum</name>
    <dbReference type="NCBI Taxonomy" id="2771354"/>
    <lineage>
        <taxon>Bacteria</taxon>
        <taxon>Pseudomonadati</taxon>
        <taxon>Bacteroidota</taxon>
        <taxon>Cytophagia</taxon>
        <taxon>Cytophagales</taxon>
        <taxon>Cytophagaceae</taxon>
        <taxon>Spirosoma</taxon>
    </lineage>
</organism>
<dbReference type="CDD" id="cd02969">
    <property type="entry name" value="PRX_like1"/>
    <property type="match status" value="1"/>
</dbReference>
<name>A0A926Y2K5_9BACT</name>
<dbReference type="Proteomes" id="UP000598820">
    <property type="component" value="Unassembled WGS sequence"/>
</dbReference>
<sequence>MKKANLLFAIEALIAVVLMSMNPTPTGYKVGDVIQDFKLKNVDGKDVSLADHKDVKGYIIAFTCNTCPVAQAYESRIIALNEQFAPKGYPVVAIQSNDSQRSPGDSYESMQQRSKSRKYAFPYLHDDSQTVASAFGASNTPHMFVVKKEGNQYRVAYIGAIDNNQDDGSSASKKYVEEAVNELLAGKPVTTPSARAIGCGIKWKNA</sequence>
<dbReference type="PANTHER" id="PTHR43640">
    <property type="entry name" value="OS07G0260300 PROTEIN"/>
    <property type="match status" value="1"/>
</dbReference>
<reference evidence="2" key="1">
    <citation type="submission" date="2020-09" db="EMBL/GenBank/DDBJ databases">
        <authorList>
            <person name="Kim M.K."/>
        </authorList>
    </citation>
    <scope>NUCLEOTIDE SEQUENCE</scope>
    <source>
        <strain evidence="2">BT702</strain>
    </source>
</reference>
<evidence type="ECO:0000313" key="3">
    <source>
        <dbReference type="Proteomes" id="UP000598820"/>
    </source>
</evidence>
<protein>
    <submittedName>
        <fullName evidence="2">Thioredoxin family protein</fullName>
    </submittedName>
</protein>
<dbReference type="Gene3D" id="3.40.30.10">
    <property type="entry name" value="Glutaredoxin"/>
    <property type="match status" value="1"/>
</dbReference>
<dbReference type="EMBL" id="JACWZY010000006">
    <property type="protein sequence ID" value="MBD2700881.1"/>
    <property type="molecule type" value="Genomic_DNA"/>
</dbReference>
<evidence type="ECO:0000259" key="1">
    <source>
        <dbReference type="PROSITE" id="PS51352"/>
    </source>
</evidence>
<dbReference type="InterPro" id="IPR013766">
    <property type="entry name" value="Thioredoxin_domain"/>
</dbReference>
<dbReference type="GO" id="GO:0016491">
    <property type="term" value="F:oxidoreductase activity"/>
    <property type="evidence" value="ECO:0007669"/>
    <property type="project" value="InterPro"/>
</dbReference>
<dbReference type="InterPro" id="IPR000866">
    <property type="entry name" value="AhpC/TSA"/>
</dbReference>
<comment type="caution">
    <text evidence="2">The sequence shown here is derived from an EMBL/GenBank/DDBJ whole genome shotgun (WGS) entry which is preliminary data.</text>
</comment>
<dbReference type="SUPFAM" id="SSF52833">
    <property type="entry name" value="Thioredoxin-like"/>
    <property type="match status" value="1"/>
</dbReference>
<evidence type="ECO:0000313" key="2">
    <source>
        <dbReference type="EMBL" id="MBD2700881.1"/>
    </source>
</evidence>
<dbReference type="InterPro" id="IPR047262">
    <property type="entry name" value="PRX-like1"/>
</dbReference>
<dbReference type="InterPro" id="IPR036249">
    <property type="entry name" value="Thioredoxin-like_sf"/>
</dbReference>
<dbReference type="RefSeq" id="WP_190886740.1">
    <property type="nucleotide sequence ID" value="NZ_JACWZY010000006.1"/>
</dbReference>
<dbReference type="PANTHER" id="PTHR43640:SF1">
    <property type="entry name" value="THIOREDOXIN-DEPENDENT PEROXIREDOXIN"/>
    <property type="match status" value="1"/>
</dbReference>
<feature type="domain" description="Thioredoxin" evidence="1">
    <location>
        <begin position="28"/>
        <end position="185"/>
    </location>
</feature>
<dbReference type="PROSITE" id="PS51352">
    <property type="entry name" value="THIOREDOXIN_2"/>
    <property type="match status" value="1"/>
</dbReference>
<gene>
    <name evidence="2" type="ORF">IC229_09545</name>
</gene>
<dbReference type="Pfam" id="PF00578">
    <property type="entry name" value="AhpC-TSA"/>
    <property type="match status" value="1"/>
</dbReference>
<dbReference type="GO" id="GO:0016209">
    <property type="term" value="F:antioxidant activity"/>
    <property type="evidence" value="ECO:0007669"/>
    <property type="project" value="InterPro"/>
</dbReference>
<proteinExistence type="predicted"/>
<keyword evidence="3" id="KW-1185">Reference proteome</keyword>
<accession>A0A926Y2K5</accession>